<dbReference type="InterPro" id="IPR005311">
    <property type="entry name" value="PBP_dimer"/>
</dbReference>
<dbReference type="Proteomes" id="UP001628078">
    <property type="component" value="Unassembled WGS sequence"/>
</dbReference>
<accession>A0ABQ5JR98</accession>
<dbReference type="Gene3D" id="3.40.710.10">
    <property type="entry name" value="DD-peptidase/beta-lactamase superfamily"/>
    <property type="match status" value="1"/>
</dbReference>
<dbReference type="SUPFAM" id="SSF56519">
    <property type="entry name" value="Penicillin binding protein dimerisation domain"/>
    <property type="match status" value="1"/>
</dbReference>
<dbReference type="Pfam" id="PF00905">
    <property type="entry name" value="Transpeptidase"/>
    <property type="match status" value="1"/>
</dbReference>
<evidence type="ECO:0000256" key="2">
    <source>
        <dbReference type="ARBA" id="ARBA00007171"/>
    </source>
</evidence>
<feature type="compositionally biased region" description="Polar residues" evidence="4">
    <location>
        <begin position="233"/>
        <end position="242"/>
    </location>
</feature>
<dbReference type="SMART" id="SM00740">
    <property type="entry name" value="PASTA"/>
    <property type="match status" value="2"/>
</dbReference>
<keyword evidence="5" id="KW-0812">Transmembrane</keyword>
<proteinExistence type="inferred from homology"/>
<keyword evidence="3 5" id="KW-0472">Membrane</keyword>
<gene>
    <name evidence="7" type="primary">pbp2B</name>
    <name evidence="7" type="ORF">JCM31185_05810</name>
</gene>
<sequence length="721" mass="78035">MNKDPKRMSSSDSTRRNRQHFGNALLIATMAVFLLLGIRFVYIAVAKQVQHVSLSKQTQALYTEQQTVHAKRGTIFDADGNPIAMDTNTYTVYAVLNKSQVSMSGKPLYVTNKAKVAQVLSKALHVDEQQIMKALNPESKGAFQVEFGAAGKNLSIATKQTIEKAHLSGIDFTTQSARLYPNGTFASHLIGYAQPTTLANGASSLVGKMGIEQQLNRLLTGTNGVKQLKHDSQGNTLPNSQRNPRKVKNGDNVYTTLNPDLQNLLENQMQILYSKLQPKNMVAILMDTKTGAILAATQRPTFNASTMQGLSDEWNDLLVSDPYEPGSTMKGISLAASIDSGHFNGNATYQSGRYQIGDSIVPDWNPAGWGVITYSKGFDLSSNVAMAHLEQQMGASTWQKYIKRFKFLKSTNSGLPGEAAGSMQFAQPIEQANTAFGQGITVTPMQLMQAYTAITGDGTMIKPYYIRKIVDPNTGKVVQQGKRTVVGHPISADTAKQVRSHMTDYVYKSYGMGKDFKISGYKVAAKTGTAQVVGSNGQYMDGMDSTLNSVIGMVPASNPRYLMYVTVNQPKQVPEKTITQWENDVFSPVMTAALAMNKHTALPSKATTATIPKLTGKSVDEAKQALTDESMTPIVVGDGAKITAQLPTAGSQSLTNQRVFLRAGDNMTMVDMTGWSMGDVLQFGKLTGISIRTSGSGFASAQSLPAGKTLQANEPVTVKFK</sequence>
<dbReference type="InterPro" id="IPR036138">
    <property type="entry name" value="PBP_dimer_sf"/>
</dbReference>
<dbReference type="SUPFAM" id="SSF56601">
    <property type="entry name" value="beta-lactamase/transpeptidase-like"/>
    <property type="match status" value="1"/>
</dbReference>
<evidence type="ECO:0000256" key="3">
    <source>
        <dbReference type="ARBA" id="ARBA00023136"/>
    </source>
</evidence>
<evidence type="ECO:0000313" key="8">
    <source>
        <dbReference type="Proteomes" id="UP001628078"/>
    </source>
</evidence>
<dbReference type="InterPro" id="IPR005543">
    <property type="entry name" value="PASTA_dom"/>
</dbReference>
<comment type="similarity">
    <text evidence="2">Belongs to the transpeptidase family.</text>
</comment>
<evidence type="ECO:0000259" key="6">
    <source>
        <dbReference type="PROSITE" id="PS51178"/>
    </source>
</evidence>
<name>A0ABQ5JR98_9LACO</name>
<dbReference type="EMBL" id="BQXO01000001">
    <property type="protein sequence ID" value="GKT05292.1"/>
    <property type="molecule type" value="Genomic_DNA"/>
</dbReference>
<reference evidence="7 8" key="1">
    <citation type="submission" date="2022-03" db="EMBL/GenBank/DDBJ databases">
        <title>Draft genome sequence of Furfurilactobacillus curtus JCM 31185.</title>
        <authorList>
            <person name="Suzuki S."/>
            <person name="Endo A."/>
            <person name="Kajikawa A."/>
        </authorList>
    </citation>
    <scope>NUCLEOTIDE SEQUENCE [LARGE SCALE GENOMIC DNA]</scope>
    <source>
        <strain evidence="7 8">JCM 31185</strain>
    </source>
</reference>
<dbReference type="InterPro" id="IPR001460">
    <property type="entry name" value="PCN-bd_Tpept"/>
</dbReference>
<keyword evidence="5" id="KW-1133">Transmembrane helix</keyword>
<evidence type="ECO:0000256" key="1">
    <source>
        <dbReference type="ARBA" id="ARBA00004162"/>
    </source>
</evidence>
<dbReference type="Gene3D" id="2.20.70.70">
    <property type="match status" value="1"/>
</dbReference>
<evidence type="ECO:0000256" key="4">
    <source>
        <dbReference type="SAM" id="MobiDB-lite"/>
    </source>
</evidence>
<dbReference type="Pfam" id="PF03717">
    <property type="entry name" value="PBP_dimer"/>
    <property type="match status" value="1"/>
</dbReference>
<evidence type="ECO:0000256" key="5">
    <source>
        <dbReference type="SAM" id="Phobius"/>
    </source>
</evidence>
<dbReference type="Gene3D" id="3.90.1310.10">
    <property type="entry name" value="Penicillin-binding protein 2a (Domain 2)"/>
    <property type="match status" value="1"/>
</dbReference>
<dbReference type="RefSeq" id="WP_407882541.1">
    <property type="nucleotide sequence ID" value="NZ_BQXO01000001.1"/>
</dbReference>
<dbReference type="CDD" id="cd06576">
    <property type="entry name" value="PASTA_Pbp2x-like_1"/>
    <property type="match status" value="1"/>
</dbReference>
<feature type="domain" description="PASTA" evidence="6">
    <location>
        <begin position="605"/>
        <end position="665"/>
    </location>
</feature>
<organism evidence="7 8">
    <name type="scientific">Furfurilactobacillus curtus</name>
    <dbReference type="NCBI Taxonomy" id="1746200"/>
    <lineage>
        <taxon>Bacteria</taxon>
        <taxon>Bacillati</taxon>
        <taxon>Bacillota</taxon>
        <taxon>Bacilli</taxon>
        <taxon>Lactobacillales</taxon>
        <taxon>Lactobacillaceae</taxon>
        <taxon>Furfurilactobacillus</taxon>
    </lineage>
</organism>
<dbReference type="CDD" id="cd06575">
    <property type="entry name" value="PASTA_Pbp2x-like_2"/>
    <property type="match status" value="1"/>
</dbReference>
<evidence type="ECO:0000313" key="7">
    <source>
        <dbReference type="EMBL" id="GKT05292.1"/>
    </source>
</evidence>
<dbReference type="InterPro" id="IPR012338">
    <property type="entry name" value="Beta-lactam/transpept-like"/>
</dbReference>
<comment type="subcellular location">
    <subcellularLocation>
        <location evidence="1">Cell membrane</location>
        <topology evidence="1">Single-pass membrane protein</topology>
    </subcellularLocation>
</comment>
<dbReference type="PROSITE" id="PS51178">
    <property type="entry name" value="PASTA"/>
    <property type="match status" value="2"/>
</dbReference>
<dbReference type="PANTHER" id="PTHR30627">
    <property type="entry name" value="PEPTIDOGLYCAN D,D-TRANSPEPTIDASE"/>
    <property type="match status" value="1"/>
</dbReference>
<dbReference type="Pfam" id="PF03793">
    <property type="entry name" value="PASTA"/>
    <property type="match status" value="2"/>
</dbReference>
<feature type="region of interest" description="Disordered" evidence="4">
    <location>
        <begin position="228"/>
        <end position="250"/>
    </location>
</feature>
<comment type="caution">
    <text evidence="7">The sequence shown here is derived from an EMBL/GenBank/DDBJ whole genome shotgun (WGS) entry which is preliminary data.</text>
</comment>
<protein>
    <submittedName>
        <fullName evidence="7">Penicillin-binding protein 2B</fullName>
    </submittedName>
</protein>
<feature type="domain" description="PASTA" evidence="6">
    <location>
        <begin position="666"/>
        <end position="721"/>
    </location>
</feature>
<dbReference type="PANTHER" id="PTHR30627:SF26">
    <property type="entry name" value="PENICILLIN-BINDING PROTEIN 2B"/>
    <property type="match status" value="1"/>
</dbReference>
<keyword evidence="8" id="KW-1185">Reference proteome</keyword>
<dbReference type="Gene3D" id="3.30.70.2110">
    <property type="match status" value="1"/>
</dbReference>
<dbReference type="InterPro" id="IPR050515">
    <property type="entry name" value="Beta-lactam/transpept"/>
</dbReference>
<dbReference type="SUPFAM" id="SSF54184">
    <property type="entry name" value="Penicillin-binding protein 2x (pbp-2x), c-terminal domain"/>
    <property type="match status" value="2"/>
</dbReference>
<feature type="transmembrane region" description="Helical" evidence="5">
    <location>
        <begin position="21"/>
        <end position="45"/>
    </location>
</feature>